<evidence type="ECO:0000313" key="3">
    <source>
        <dbReference type="Proteomes" id="UP000507222"/>
    </source>
</evidence>
<protein>
    <submittedName>
        <fullName evidence="2">Uncharacterized protein</fullName>
    </submittedName>
</protein>
<reference evidence="2 3" key="1">
    <citation type="submission" date="2020-05" db="EMBL/GenBank/DDBJ databases">
        <authorList>
            <person name="Campoy J."/>
            <person name="Schneeberger K."/>
            <person name="Spophaly S."/>
        </authorList>
    </citation>
    <scope>NUCLEOTIDE SEQUENCE [LARGE SCALE GENOMIC DNA]</scope>
    <source>
        <strain evidence="2">PruArmRojPasFocal</strain>
    </source>
</reference>
<dbReference type="AlphaFoldDB" id="A0A6J5V6Q1"/>
<name>A0A6J5V6Q1_PRUAR</name>
<dbReference type="Proteomes" id="UP000507222">
    <property type="component" value="Unassembled WGS sequence"/>
</dbReference>
<dbReference type="EMBL" id="CAEKDK010000006">
    <property type="protein sequence ID" value="CAB4283901.1"/>
    <property type="molecule type" value="Genomic_DNA"/>
</dbReference>
<gene>
    <name evidence="2" type="ORF">CURHAP_LOCUS39236</name>
</gene>
<evidence type="ECO:0000313" key="2">
    <source>
        <dbReference type="EMBL" id="CAB4283901.1"/>
    </source>
</evidence>
<evidence type="ECO:0000256" key="1">
    <source>
        <dbReference type="SAM" id="MobiDB-lite"/>
    </source>
</evidence>
<accession>A0A6J5V6Q1</accession>
<sequence length="136" mass="15449">MKEVNKALDIVKHVVSLRGCEDVVDEEKEELEFVDSDYEFSEDDEANKGCNVDINMPCDEELNVETETQGPGEISDDGADSDTLYSDGNTSDDENTSRHVTKKQRICLPKFKQYRRAIDLKNPEFHLGMNLQIEST</sequence>
<feature type="region of interest" description="Disordered" evidence="1">
    <location>
        <begin position="65"/>
        <end position="101"/>
    </location>
</feature>
<proteinExistence type="predicted"/>
<organism evidence="2 3">
    <name type="scientific">Prunus armeniaca</name>
    <name type="common">Apricot</name>
    <name type="synonym">Armeniaca vulgaris</name>
    <dbReference type="NCBI Taxonomy" id="36596"/>
    <lineage>
        <taxon>Eukaryota</taxon>
        <taxon>Viridiplantae</taxon>
        <taxon>Streptophyta</taxon>
        <taxon>Embryophyta</taxon>
        <taxon>Tracheophyta</taxon>
        <taxon>Spermatophyta</taxon>
        <taxon>Magnoliopsida</taxon>
        <taxon>eudicotyledons</taxon>
        <taxon>Gunneridae</taxon>
        <taxon>Pentapetalae</taxon>
        <taxon>rosids</taxon>
        <taxon>fabids</taxon>
        <taxon>Rosales</taxon>
        <taxon>Rosaceae</taxon>
        <taxon>Amygdaloideae</taxon>
        <taxon>Amygdaleae</taxon>
        <taxon>Prunus</taxon>
    </lineage>
</organism>